<keyword evidence="2" id="KW-0813">Transport</keyword>
<reference evidence="9" key="3">
    <citation type="journal article" date="2022" name="Clin. Infect. Dis.">
        <title>Association between Clostridium innocuum and antibiotic-associated diarrhea in adults and children: A cross-sectional study and comparative genomics analysis.</title>
        <authorList>
            <person name="Cherny K.E."/>
            <person name="Muscat E.B."/>
            <person name="Balaji A."/>
            <person name="Mukherjee J."/>
            <person name="Ozer E.A."/>
            <person name="Angarone M.P."/>
            <person name="Hauser A.R."/>
            <person name="Sichel J.S."/>
            <person name="Amponsah E."/>
            <person name="Kociolek L.K."/>
        </authorList>
    </citation>
    <scope>NUCLEOTIDE SEQUENCE</scope>
    <source>
        <strain evidence="9">NU1-AC-029v</strain>
    </source>
</reference>
<feature type="domain" description="PTS EIIB type-4" evidence="8">
    <location>
        <begin position="1"/>
        <end position="157"/>
    </location>
</feature>
<keyword evidence="4 9" id="KW-0762">Sugar transport</keyword>
<dbReference type="RefSeq" id="WP_002606870.1">
    <property type="nucleotide sequence ID" value="NZ_AP025565.1"/>
</dbReference>
<dbReference type="InterPro" id="IPR004720">
    <property type="entry name" value="PTS_IIB_sorbose-sp"/>
</dbReference>
<sequence length="157" mass="17443">MAIVLTRIDNRLLHGVVATQWAPSTGCTRLMVIDNEVADDPQKKETMKFGRPSGVNLSIINEETALTNFKNHKYDTQKVFIVTKHPDILLKIAAVEPLKKVNIGGTVRIENGVELSNRAMADEKDIIAYKELTKLGAKVEIQYVPSDKATPFEAIVK</sequence>
<proteinExistence type="predicted"/>
<keyword evidence="5" id="KW-0808">Transferase</keyword>
<dbReference type="SUPFAM" id="SSF52728">
    <property type="entry name" value="PTS IIb component"/>
    <property type="match status" value="1"/>
</dbReference>
<evidence type="ECO:0000256" key="1">
    <source>
        <dbReference type="ARBA" id="ARBA00004496"/>
    </source>
</evidence>
<evidence type="ECO:0000313" key="9">
    <source>
        <dbReference type="EMBL" id="MCR0232825.1"/>
    </source>
</evidence>
<dbReference type="InterPro" id="IPR036667">
    <property type="entry name" value="PTS_IIB_sorbose-sp_sf"/>
</dbReference>
<comment type="subcellular location">
    <subcellularLocation>
        <location evidence="1">Cytoplasm</location>
    </subcellularLocation>
</comment>
<keyword evidence="3" id="KW-0963">Cytoplasm</keyword>
<evidence type="ECO:0000256" key="3">
    <source>
        <dbReference type="ARBA" id="ARBA00022490"/>
    </source>
</evidence>
<accession>A0A175A3T8</accession>
<evidence type="ECO:0000259" key="8">
    <source>
        <dbReference type="PROSITE" id="PS51101"/>
    </source>
</evidence>
<dbReference type="Proteomes" id="UP000503330">
    <property type="component" value="Chromosome"/>
</dbReference>
<evidence type="ECO:0000313" key="12">
    <source>
        <dbReference type="Proteomes" id="UP000503330"/>
    </source>
</evidence>
<evidence type="ECO:0000256" key="5">
    <source>
        <dbReference type="ARBA" id="ARBA00022679"/>
    </source>
</evidence>
<dbReference type="GO" id="GO:0008982">
    <property type="term" value="F:protein-N(PI)-phosphohistidine-sugar phosphotransferase activity"/>
    <property type="evidence" value="ECO:0007669"/>
    <property type="project" value="InterPro"/>
</dbReference>
<evidence type="ECO:0000256" key="6">
    <source>
        <dbReference type="ARBA" id="ARBA00022683"/>
    </source>
</evidence>
<evidence type="ECO:0000256" key="4">
    <source>
        <dbReference type="ARBA" id="ARBA00022597"/>
    </source>
</evidence>
<dbReference type="GO" id="GO:0005737">
    <property type="term" value="C:cytoplasm"/>
    <property type="evidence" value="ECO:0007669"/>
    <property type="project" value="UniProtKB-SubCell"/>
</dbReference>
<evidence type="ECO:0000256" key="2">
    <source>
        <dbReference type="ARBA" id="ARBA00022448"/>
    </source>
</evidence>
<dbReference type="AlphaFoldDB" id="A0A175A3T8"/>
<keyword evidence="7" id="KW-0418">Kinase</keyword>
<dbReference type="PROSITE" id="PS51101">
    <property type="entry name" value="PTS_EIIB_TYPE_4"/>
    <property type="match status" value="1"/>
</dbReference>
<organism evidence="10 13">
    <name type="scientific">Clostridium innocuum</name>
    <dbReference type="NCBI Taxonomy" id="1522"/>
    <lineage>
        <taxon>Bacteria</taxon>
        <taxon>Bacillati</taxon>
        <taxon>Bacillota</taxon>
        <taxon>Clostridia</taxon>
        <taxon>Eubacteriales</taxon>
        <taxon>Clostridiaceae</taxon>
        <taxon>Clostridium</taxon>
    </lineage>
</organism>
<evidence type="ECO:0000313" key="11">
    <source>
        <dbReference type="EMBL" id="QJA01092.1"/>
    </source>
</evidence>
<name>A0A175A3T8_CLOIN</name>
<dbReference type="Proteomes" id="UP001203972">
    <property type="component" value="Unassembled WGS sequence"/>
</dbReference>
<dbReference type="EMBL" id="CP048838">
    <property type="protein sequence ID" value="QJA01092.1"/>
    <property type="molecule type" value="Genomic_DNA"/>
</dbReference>
<reference evidence="11 12" key="2">
    <citation type="submission" date="2020-02" db="EMBL/GenBank/DDBJ databases">
        <authorList>
            <person name="Kociolek L.K."/>
            <person name="Ozer E.A."/>
        </authorList>
    </citation>
    <scope>NUCLEOTIDE SEQUENCE [LARGE SCALE GENOMIC DNA]</scope>
    <source>
        <strain evidence="11 12">ATCC 14501</strain>
    </source>
</reference>
<dbReference type="EMBL" id="WWTN01000063">
    <property type="protein sequence ID" value="MZH58238.1"/>
    <property type="molecule type" value="Genomic_DNA"/>
</dbReference>
<dbReference type="Proteomes" id="UP000604383">
    <property type="component" value="Unassembled WGS sequence"/>
</dbReference>
<dbReference type="GO" id="GO:0016301">
    <property type="term" value="F:kinase activity"/>
    <property type="evidence" value="ECO:0007669"/>
    <property type="project" value="UniProtKB-KW"/>
</dbReference>
<protein>
    <submittedName>
        <fullName evidence="9">PTS sugar transporter subunit IIB</fullName>
    </submittedName>
    <submittedName>
        <fullName evidence="10">PTS transporter subunit IIB</fullName>
    </submittedName>
</protein>
<evidence type="ECO:0000313" key="13">
    <source>
        <dbReference type="Proteomes" id="UP000604383"/>
    </source>
</evidence>
<evidence type="ECO:0000313" key="10">
    <source>
        <dbReference type="EMBL" id="MZH58238.1"/>
    </source>
</evidence>
<reference evidence="10" key="1">
    <citation type="journal article" date="2019" name="Nat. Med.">
        <title>A library of human gut bacterial isolates paired with longitudinal multiomics data enables mechanistic microbiome research.</title>
        <authorList>
            <person name="Poyet M."/>
            <person name="Groussin M."/>
            <person name="Gibbons S.M."/>
            <person name="Avila-Pacheco J."/>
            <person name="Jiang X."/>
            <person name="Kearney S.M."/>
            <person name="Perrotta A.R."/>
            <person name="Berdy B."/>
            <person name="Zhao S."/>
            <person name="Lieberman T.D."/>
            <person name="Swanson P.K."/>
            <person name="Smith M."/>
            <person name="Roesemann S."/>
            <person name="Alexander J.E."/>
            <person name="Rich S.A."/>
            <person name="Livny J."/>
            <person name="Vlamakis H."/>
            <person name="Clish C."/>
            <person name="Bullock K."/>
            <person name="Deik A."/>
            <person name="Scott J."/>
            <person name="Pierce K.A."/>
            <person name="Xavier R.J."/>
            <person name="Alm E.J."/>
        </authorList>
    </citation>
    <scope>NUCLEOTIDE SEQUENCE</scope>
    <source>
        <strain evidence="10">BIOML-A12</strain>
    </source>
</reference>
<dbReference type="Pfam" id="PF03830">
    <property type="entry name" value="PTSIIB_sorb"/>
    <property type="match status" value="1"/>
</dbReference>
<evidence type="ECO:0000256" key="7">
    <source>
        <dbReference type="ARBA" id="ARBA00022777"/>
    </source>
</evidence>
<gene>
    <name evidence="11" type="ORF">G4D54_01030</name>
    <name evidence="10" type="ORF">GT664_21375</name>
    <name evidence="9" type="ORF">MKC95_08595</name>
</gene>
<dbReference type="Gene3D" id="3.40.35.10">
    <property type="entry name" value="Phosphotransferase system, sorbose subfamily IIB component"/>
    <property type="match status" value="1"/>
</dbReference>
<keyword evidence="6" id="KW-0598">Phosphotransferase system</keyword>
<dbReference type="GeneID" id="61924077"/>
<dbReference type="GO" id="GO:0009401">
    <property type="term" value="P:phosphoenolpyruvate-dependent sugar phosphotransferase system"/>
    <property type="evidence" value="ECO:0007669"/>
    <property type="project" value="UniProtKB-KW"/>
</dbReference>
<dbReference type="EMBL" id="JAKTMA010000012">
    <property type="protein sequence ID" value="MCR0232825.1"/>
    <property type="molecule type" value="Genomic_DNA"/>
</dbReference>